<dbReference type="EMBL" id="CAXDID020000120">
    <property type="protein sequence ID" value="CAL6031515.1"/>
    <property type="molecule type" value="Genomic_DNA"/>
</dbReference>
<organism evidence="3">
    <name type="scientific">Hexamita inflata</name>
    <dbReference type="NCBI Taxonomy" id="28002"/>
    <lineage>
        <taxon>Eukaryota</taxon>
        <taxon>Metamonada</taxon>
        <taxon>Diplomonadida</taxon>
        <taxon>Hexamitidae</taxon>
        <taxon>Hexamitinae</taxon>
        <taxon>Hexamita</taxon>
    </lineage>
</organism>
<keyword evidence="2" id="KW-0677">Repeat</keyword>
<proteinExistence type="predicted"/>
<dbReference type="GO" id="GO:0005737">
    <property type="term" value="C:cytoplasm"/>
    <property type="evidence" value="ECO:0007669"/>
    <property type="project" value="TreeGrafter"/>
</dbReference>
<evidence type="ECO:0000256" key="1">
    <source>
        <dbReference type="ARBA" id="ARBA00022614"/>
    </source>
</evidence>
<dbReference type="PANTHER" id="PTHR15454">
    <property type="entry name" value="NISCHARIN RELATED"/>
    <property type="match status" value="1"/>
</dbReference>
<name>A0AA86QY20_9EUKA</name>
<dbReference type="InterPro" id="IPR025875">
    <property type="entry name" value="Leu-rich_rpt_4"/>
</dbReference>
<dbReference type="Gene3D" id="3.80.10.10">
    <property type="entry name" value="Ribonuclease Inhibitor"/>
    <property type="match status" value="1"/>
</dbReference>
<reference evidence="3" key="1">
    <citation type="submission" date="2023-06" db="EMBL/GenBank/DDBJ databases">
        <authorList>
            <person name="Kurt Z."/>
        </authorList>
    </citation>
    <scope>NUCLEOTIDE SEQUENCE</scope>
</reference>
<accession>A0AA86QY20</accession>
<dbReference type="AlphaFoldDB" id="A0AA86QY20"/>
<dbReference type="InterPro" id="IPR032675">
    <property type="entry name" value="LRR_dom_sf"/>
</dbReference>
<dbReference type="InterPro" id="IPR001611">
    <property type="entry name" value="Leu-rich_rpt"/>
</dbReference>
<evidence type="ECO:0000313" key="5">
    <source>
        <dbReference type="Proteomes" id="UP001642409"/>
    </source>
</evidence>
<protein>
    <recommendedName>
        <fullName evidence="6">Leucine rich repeat protein</fullName>
    </recommendedName>
</protein>
<dbReference type="PROSITE" id="PS51450">
    <property type="entry name" value="LRR"/>
    <property type="match status" value="3"/>
</dbReference>
<comment type="caution">
    <text evidence="3">The sequence shown here is derived from an EMBL/GenBank/DDBJ whole genome shotgun (WGS) entry which is preliminary data.</text>
</comment>
<evidence type="ECO:0000256" key="2">
    <source>
        <dbReference type="ARBA" id="ARBA00022737"/>
    </source>
</evidence>
<keyword evidence="1" id="KW-0433">Leucine-rich repeat</keyword>
<reference evidence="4 5" key="2">
    <citation type="submission" date="2024-07" db="EMBL/GenBank/DDBJ databases">
        <authorList>
            <person name="Akdeniz Z."/>
        </authorList>
    </citation>
    <scope>NUCLEOTIDE SEQUENCE [LARGE SCALE GENOMIC DNA]</scope>
</reference>
<keyword evidence="5" id="KW-1185">Reference proteome</keyword>
<dbReference type="Proteomes" id="UP001642409">
    <property type="component" value="Unassembled WGS sequence"/>
</dbReference>
<evidence type="ECO:0000313" key="4">
    <source>
        <dbReference type="EMBL" id="CAL6031515.1"/>
    </source>
</evidence>
<evidence type="ECO:0000313" key="3">
    <source>
        <dbReference type="EMBL" id="CAI9962822.1"/>
    </source>
</evidence>
<dbReference type="Pfam" id="PF13516">
    <property type="entry name" value="LRR_6"/>
    <property type="match status" value="1"/>
</dbReference>
<evidence type="ECO:0008006" key="6">
    <source>
        <dbReference type="Google" id="ProtNLM"/>
    </source>
</evidence>
<dbReference type="EMBL" id="CATOUU010000960">
    <property type="protein sequence ID" value="CAI9962822.1"/>
    <property type="molecule type" value="Genomic_DNA"/>
</dbReference>
<dbReference type="Pfam" id="PF12799">
    <property type="entry name" value="LRR_4"/>
    <property type="match status" value="1"/>
</dbReference>
<dbReference type="SUPFAM" id="SSF52058">
    <property type="entry name" value="L domain-like"/>
    <property type="match status" value="1"/>
</dbReference>
<gene>
    <name evidence="4" type="ORF">HINF_LOCUS34039</name>
    <name evidence="3" type="ORF">HINF_LOCUS50467</name>
</gene>
<sequence length="167" mass="19428">MVKGQNISILFYSSLTQLNQNNKISDISSISELKNLKKLFLIMNKIENISALQSLPDLTHLDIQDNKLTSYTLALPNLVELKLVYNKLQDKSGLQYFKNYKDQIWLKQKPNLKQLDISSNNLTEIKYLSNFVVLQFLHIFIINNSQILASQILHQTDRIKYFCNKCC</sequence>
<dbReference type="PANTHER" id="PTHR15454:SF56">
    <property type="entry name" value="PROTEIN PHOSPHATASE 1 REGULATORY SUBUNIT 7-RELATED"/>
    <property type="match status" value="1"/>
</dbReference>